<dbReference type="Pfam" id="PF05631">
    <property type="entry name" value="MFS_5"/>
    <property type="match status" value="1"/>
</dbReference>
<keyword evidence="1" id="KW-1133">Transmembrane helix</keyword>
<feature type="transmembrane region" description="Helical" evidence="1">
    <location>
        <begin position="36"/>
        <end position="56"/>
    </location>
</feature>
<name>A0A6V7PA58_ANACO</name>
<dbReference type="AlphaFoldDB" id="A0A6V7PA58"/>
<dbReference type="GO" id="GO:0016020">
    <property type="term" value="C:membrane"/>
    <property type="evidence" value="ECO:0007669"/>
    <property type="project" value="InterPro"/>
</dbReference>
<sequence>MSSRLTRSFSSAKGAAPAYPFDLGPSAPFLRFQRSFLLIYSIASVIEVFQTISGEYEYTQYGLGREQMALVLAAGAAGGLFLGTFSGILFDMIGPRNACMLYCVLHLLVGLLKTVRWLRSMWVESICLALASSVFHFCFETWMVTEHEKHGHKQDLLNDTFWLMTFYESASLVGSQGVANILDVSIIGSYRKSFSAHVLRDKKIWILVWAQASIHFSVMVFWFLWAPTIVADGREVHLSRIYPCFIGSRMLGSTAFPLFSGIASSLHTEDSLTASFVIAAAALSIVVYDYQEIGLLVILFCIFHACVGFILPSLAKLRSMYLPNELRGGMITLSLAPANAVILLVLINRAYNRSIENSTIMALAACGLLTAGACIHILRRWRKHPRQNWRNLLSFSSARHQLHARDFDIERYLEPQVTCNATYVGVHAVQMADDDRNMVACIDIAIYFVDLFCERMFFYFSPPKIGMFNLWVAVVIWDAFFLYIGLIIVCAESVDFGSV</sequence>
<keyword evidence="1" id="KW-0812">Transmembrane</keyword>
<dbReference type="InterPro" id="IPR008509">
    <property type="entry name" value="MOT2/MFSD5"/>
</dbReference>
<feature type="transmembrane region" description="Helical" evidence="1">
    <location>
        <begin position="359"/>
        <end position="378"/>
    </location>
</feature>
<evidence type="ECO:0000313" key="2">
    <source>
        <dbReference type="EMBL" id="CAD1827466.1"/>
    </source>
</evidence>
<dbReference type="PANTHER" id="PTHR23516:SF2">
    <property type="entry name" value="MOLYBDATE-ANION TRANSPORTER"/>
    <property type="match status" value="1"/>
</dbReference>
<evidence type="ECO:0000256" key="1">
    <source>
        <dbReference type="SAM" id="Phobius"/>
    </source>
</evidence>
<dbReference type="SUPFAM" id="SSF103473">
    <property type="entry name" value="MFS general substrate transporter"/>
    <property type="match status" value="1"/>
</dbReference>
<feature type="transmembrane region" description="Helical" evidence="1">
    <location>
        <begin position="68"/>
        <end position="90"/>
    </location>
</feature>
<gene>
    <name evidence="2" type="ORF">CB5_LOCUS10677</name>
</gene>
<feature type="transmembrane region" description="Helical" evidence="1">
    <location>
        <begin position="294"/>
        <end position="314"/>
    </location>
</feature>
<proteinExistence type="predicted"/>
<feature type="transmembrane region" description="Helical" evidence="1">
    <location>
        <begin position="326"/>
        <end position="347"/>
    </location>
</feature>
<evidence type="ECO:0008006" key="3">
    <source>
        <dbReference type="Google" id="ProtNLM"/>
    </source>
</evidence>
<accession>A0A6V7PA58</accession>
<dbReference type="InterPro" id="IPR036259">
    <property type="entry name" value="MFS_trans_sf"/>
</dbReference>
<dbReference type="Gene3D" id="1.20.1250.20">
    <property type="entry name" value="MFS general substrate transporter like domains"/>
    <property type="match status" value="1"/>
</dbReference>
<feature type="transmembrane region" description="Helical" evidence="1">
    <location>
        <begin position="465"/>
        <end position="489"/>
    </location>
</feature>
<organism evidence="2">
    <name type="scientific">Ananas comosus var. bracteatus</name>
    <name type="common">red pineapple</name>
    <dbReference type="NCBI Taxonomy" id="296719"/>
    <lineage>
        <taxon>Eukaryota</taxon>
        <taxon>Viridiplantae</taxon>
        <taxon>Streptophyta</taxon>
        <taxon>Embryophyta</taxon>
        <taxon>Tracheophyta</taxon>
        <taxon>Spermatophyta</taxon>
        <taxon>Magnoliopsida</taxon>
        <taxon>Liliopsida</taxon>
        <taxon>Poales</taxon>
        <taxon>Bromeliaceae</taxon>
        <taxon>Bromelioideae</taxon>
        <taxon>Ananas</taxon>
    </lineage>
</organism>
<dbReference type="PANTHER" id="PTHR23516">
    <property type="entry name" value="SAM (S-ADENOSYL METHIONINE) TRANSPORTER"/>
    <property type="match status" value="1"/>
</dbReference>
<protein>
    <recommendedName>
        <fullName evidence="3">Molybdate-anion transporter</fullName>
    </recommendedName>
</protein>
<dbReference type="GO" id="GO:0015098">
    <property type="term" value="F:molybdate ion transmembrane transporter activity"/>
    <property type="evidence" value="ECO:0007669"/>
    <property type="project" value="InterPro"/>
</dbReference>
<dbReference type="EMBL" id="LR862146">
    <property type="protein sequence ID" value="CAD1827466.1"/>
    <property type="molecule type" value="Genomic_DNA"/>
</dbReference>
<feature type="transmembrane region" description="Helical" evidence="1">
    <location>
        <begin position="271"/>
        <end position="288"/>
    </location>
</feature>
<feature type="transmembrane region" description="Helical" evidence="1">
    <location>
        <begin position="204"/>
        <end position="225"/>
    </location>
</feature>
<reference evidence="2" key="1">
    <citation type="submission" date="2020-07" db="EMBL/GenBank/DDBJ databases">
        <authorList>
            <person name="Lin J."/>
        </authorList>
    </citation>
    <scope>NUCLEOTIDE SEQUENCE</scope>
</reference>
<keyword evidence="1" id="KW-0472">Membrane</keyword>